<evidence type="ECO:0000256" key="1">
    <source>
        <dbReference type="SAM" id="MobiDB-lite"/>
    </source>
</evidence>
<protein>
    <submittedName>
        <fullName evidence="4">LPXTG-motif cell wall anchor domain-containing protein</fullName>
    </submittedName>
</protein>
<dbReference type="InterPro" id="IPR006311">
    <property type="entry name" value="TAT_signal"/>
</dbReference>
<feature type="signal peptide" evidence="3">
    <location>
        <begin position="1"/>
        <end position="25"/>
    </location>
</feature>
<dbReference type="OrthoDB" id="4842970at2"/>
<name>K0JUC9_SACES</name>
<organism evidence="4 5">
    <name type="scientific">Saccharothrix espanaensis (strain ATCC 51144 / DSM 44229 / JCM 9112 / NBRC 15066 / NRRL 15764)</name>
    <dbReference type="NCBI Taxonomy" id="1179773"/>
    <lineage>
        <taxon>Bacteria</taxon>
        <taxon>Bacillati</taxon>
        <taxon>Actinomycetota</taxon>
        <taxon>Actinomycetes</taxon>
        <taxon>Pseudonocardiales</taxon>
        <taxon>Pseudonocardiaceae</taxon>
        <taxon>Saccharothrix</taxon>
    </lineage>
</organism>
<feature type="chain" id="PRO_5003833853" evidence="3">
    <location>
        <begin position="26"/>
        <end position="439"/>
    </location>
</feature>
<dbReference type="InterPro" id="IPR008930">
    <property type="entry name" value="Terpenoid_cyclase/PrenylTrfase"/>
</dbReference>
<dbReference type="PATRIC" id="fig|1179773.3.peg.4167"/>
<evidence type="ECO:0000313" key="4">
    <source>
        <dbReference type="EMBL" id="CCH31450.1"/>
    </source>
</evidence>
<reference evidence="4 5" key="1">
    <citation type="journal article" date="2012" name="BMC Genomics">
        <title>Complete genome sequence of Saccharothrix espanaensis DSM 44229T and comparison to the other completely sequenced Pseudonocardiaceae.</title>
        <authorList>
            <person name="Strobel T."/>
            <person name="Al-Dilaimi A."/>
            <person name="Blom J."/>
            <person name="Gessner A."/>
            <person name="Kalinowski J."/>
            <person name="Luzhetska M."/>
            <person name="Puhler A."/>
            <person name="Szczepanowski R."/>
            <person name="Bechthold A."/>
            <person name="Ruckert C."/>
        </authorList>
    </citation>
    <scope>NUCLEOTIDE SEQUENCE [LARGE SCALE GENOMIC DNA]</scope>
    <source>
        <strain evidence="5">ATCC 51144 / DSM 44229 / JCM 9112 / NBRC 15066 / NRRL 15764</strain>
    </source>
</reference>
<feature type="transmembrane region" description="Helical" evidence="2">
    <location>
        <begin position="409"/>
        <end position="430"/>
    </location>
</feature>
<feature type="region of interest" description="Disordered" evidence="1">
    <location>
        <begin position="359"/>
        <end position="387"/>
    </location>
</feature>
<keyword evidence="2" id="KW-0472">Membrane</keyword>
<evidence type="ECO:0000313" key="5">
    <source>
        <dbReference type="Proteomes" id="UP000006281"/>
    </source>
</evidence>
<evidence type="ECO:0000256" key="2">
    <source>
        <dbReference type="SAM" id="Phobius"/>
    </source>
</evidence>
<keyword evidence="5" id="KW-1185">Reference proteome</keyword>
<gene>
    <name evidence="4" type="ordered locus">BN6_41620</name>
</gene>
<proteinExistence type="predicted"/>
<keyword evidence="3" id="KW-0732">Signal</keyword>
<dbReference type="AlphaFoldDB" id="K0JUC9"/>
<dbReference type="HOGENOM" id="CLU_052460_0_0_11"/>
<dbReference type="SUPFAM" id="SSF48239">
    <property type="entry name" value="Terpenoid cyclases/Protein prenyltransferases"/>
    <property type="match status" value="1"/>
</dbReference>
<dbReference type="RefSeq" id="WP_015101562.1">
    <property type="nucleotide sequence ID" value="NC_019673.1"/>
</dbReference>
<dbReference type="eggNOG" id="COG1657">
    <property type="taxonomic scope" value="Bacteria"/>
</dbReference>
<sequence>MPLRRTAVAVAVALSALVAAPAAQAAPVTTKSPAEAAAGWLSGRLVAGERMETEFNGVAYPDHGLTIDALLAFDAAGVAQAGAGKALSWLTAPANVAAYTTDPSASKYAGAHAKLALAVLAQGGDPTSVGGVDLIAGLTALRTASGRFADQSQWGDYSNTFTQSLAVITLARHGDAPANAVTFLAGTACPDGGFPLDIGKPTCTAQADATGMAVQALLAAGNTDTAGDTVTDTAIAAAAKGLDWLVKRQDPADGGFGDDAQGGPGAASNANSTGLAAQALRVGGRTAAADKAAGYLAGLQVGCGDPAAGAIALDAKGFNPAIAVRVTSQAVLGLVGTGLAEISSAGDKPAAPVLECAEPTTTTTEPTTTTTTAPPVEDTTTTTTTTTTTPAAGFVVTGSGTLARTGVEAGPAVLLGALLVLTGGLALVVARRRAAAVRR</sequence>
<keyword evidence="2" id="KW-1133">Transmembrane helix</keyword>
<dbReference type="Gene3D" id="1.50.10.20">
    <property type="match status" value="1"/>
</dbReference>
<dbReference type="EMBL" id="HE804045">
    <property type="protein sequence ID" value="CCH31450.1"/>
    <property type="molecule type" value="Genomic_DNA"/>
</dbReference>
<evidence type="ECO:0000256" key="3">
    <source>
        <dbReference type="SAM" id="SignalP"/>
    </source>
</evidence>
<dbReference type="Proteomes" id="UP000006281">
    <property type="component" value="Chromosome"/>
</dbReference>
<dbReference type="KEGG" id="sesp:BN6_41620"/>
<keyword evidence="2" id="KW-0812">Transmembrane</keyword>
<dbReference type="PROSITE" id="PS51318">
    <property type="entry name" value="TAT"/>
    <property type="match status" value="1"/>
</dbReference>
<dbReference type="STRING" id="1179773.BN6_41620"/>
<accession>K0JUC9</accession>